<dbReference type="EMBL" id="CP110615">
    <property type="protein sequence ID" value="UZJ25588.1"/>
    <property type="molecule type" value="Genomic_DNA"/>
</dbReference>
<keyword evidence="2" id="KW-0812">Transmembrane</keyword>
<proteinExistence type="predicted"/>
<protein>
    <submittedName>
        <fullName evidence="3">DUF3105 domain-containing protein</fullName>
    </submittedName>
</protein>
<evidence type="ECO:0000313" key="3">
    <source>
        <dbReference type="EMBL" id="UZJ25588.1"/>
    </source>
</evidence>
<dbReference type="Pfam" id="PF11303">
    <property type="entry name" value="DUF3105"/>
    <property type="match status" value="1"/>
</dbReference>
<dbReference type="RefSeq" id="WP_265383692.1">
    <property type="nucleotide sequence ID" value="NZ_CP110615.1"/>
</dbReference>
<evidence type="ECO:0000256" key="1">
    <source>
        <dbReference type="SAM" id="MobiDB-lite"/>
    </source>
</evidence>
<feature type="compositionally biased region" description="Low complexity" evidence="1">
    <location>
        <begin position="264"/>
        <end position="303"/>
    </location>
</feature>
<feature type="compositionally biased region" description="Low complexity" evidence="1">
    <location>
        <begin position="14"/>
        <end position="25"/>
    </location>
</feature>
<evidence type="ECO:0000313" key="4">
    <source>
        <dbReference type="Proteomes" id="UP001164965"/>
    </source>
</evidence>
<feature type="region of interest" description="Disordered" evidence="1">
    <location>
        <begin position="1"/>
        <end position="36"/>
    </location>
</feature>
<keyword evidence="2" id="KW-1133">Transmembrane helix</keyword>
<feature type="region of interest" description="Disordered" evidence="1">
    <location>
        <begin position="227"/>
        <end position="303"/>
    </location>
</feature>
<dbReference type="Proteomes" id="UP001164965">
    <property type="component" value="Chromosome"/>
</dbReference>
<feature type="transmembrane region" description="Helical" evidence="2">
    <location>
        <begin position="45"/>
        <end position="68"/>
    </location>
</feature>
<name>A0ABY6P2Z4_9NOCA</name>
<keyword evidence="2" id="KW-0472">Membrane</keyword>
<organism evidence="3 4">
    <name type="scientific">Rhodococcus antarcticus</name>
    <dbReference type="NCBI Taxonomy" id="2987751"/>
    <lineage>
        <taxon>Bacteria</taxon>
        <taxon>Bacillati</taxon>
        <taxon>Actinomycetota</taxon>
        <taxon>Actinomycetes</taxon>
        <taxon>Mycobacteriales</taxon>
        <taxon>Nocardiaceae</taxon>
        <taxon>Rhodococcus</taxon>
    </lineage>
</organism>
<gene>
    <name evidence="3" type="ORF">RHODO2019_03765</name>
</gene>
<sequence length="303" mass="30927">MPSGTSKNDDKATAAKSAKALQAAKSRSGGARKGSQASVVKQRTIPWVTIAAAFVVVLLVAGIAVALVPKFQSKAAADKFVPSAANPDPSTSIDGVVSMTYSAGVHVTGTQRVNYDQSPPFGGPHDQIWATCNGVVYPNALRSENAVHSLEHGAVWITYNPDDLTADQVTTLASKVENKPFLLMSPYPGLDQPLSLQGWGRQLKLTDPTDKRIGEFISAVRGNQSIYPEPGATCDTSSPTLFDPTNPPPADSGPVPADAVQMDGTGAASVGGAASAEPSPVAPSAGGTVPTGAAVPTAAAPTS</sequence>
<keyword evidence="4" id="KW-1185">Reference proteome</keyword>
<evidence type="ECO:0000256" key="2">
    <source>
        <dbReference type="SAM" id="Phobius"/>
    </source>
</evidence>
<reference evidence="3" key="1">
    <citation type="submission" date="2022-10" db="EMBL/GenBank/DDBJ databases">
        <title>Rhodococcus sp.75.</title>
        <authorList>
            <person name="Sun M."/>
        </authorList>
    </citation>
    <scope>NUCLEOTIDE SEQUENCE</scope>
    <source>
        <strain evidence="3">75</strain>
    </source>
</reference>
<dbReference type="InterPro" id="IPR021454">
    <property type="entry name" value="DUF3105"/>
</dbReference>
<accession>A0ABY6P2Z4</accession>